<sequence length="148" mass="16047">MKGTILDFNAANGQGVISGDDGKRYVFSEGDIKSSLGGRAGGKVDFQLDPSGDASEIYMEIGSGTDSKNKIVAALLAFFLGWLGIHKFYLGKNTAGVIMLAVSLLGLILIGIPTFIMGFIAFVEFIIYLTRSDEEFERVYVQGNKSWF</sequence>
<evidence type="ECO:0000313" key="7">
    <source>
        <dbReference type="EMBL" id="PLW75243.1"/>
    </source>
</evidence>
<dbReference type="InterPro" id="IPR007829">
    <property type="entry name" value="TM2"/>
</dbReference>
<name>A0A2N5XL62_9HYPH</name>
<evidence type="ECO:0000313" key="8">
    <source>
        <dbReference type="Proteomes" id="UP000234881"/>
    </source>
</evidence>
<evidence type="ECO:0000256" key="1">
    <source>
        <dbReference type="ARBA" id="ARBA00004141"/>
    </source>
</evidence>
<keyword evidence="4 5" id="KW-0472">Membrane</keyword>
<keyword evidence="8" id="KW-1185">Reference proteome</keyword>
<keyword evidence="3 5" id="KW-1133">Transmembrane helix</keyword>
<reference evidence="7 8" key="1">
    <citation type="submission" date="2018-01" db="EMBL/GenBank/DDBJ databases">
        <title>The draft genome sequence of Cohaesibacter sp. H1304.</title>
        <authorList>
            <person name="Wang N.-N."/>
            <person name="Du Z.-J."/>
        </authorList>
    </citation>
    <scope>NUCLEOTIDE SEQUENCE [LARGE SCALE GENOMIC DNA]</scope>
    <source>
        <strain evidence="7 8">H1304</strain>
    </source>
</reference>
<feature type="transmembrane region" description="Helical" evidence="5">
    <location>
        <begin position="71"/>
        <end position="90"/>
    </location>
</feature>
<gene>
    <name evidence="7" type="ORF">C0081_20730</name>
</gene>
<dbReference type="RefSeq" id="WP_101535648.1">
    <property type="nucleotide sequence ID" value="NZ_JBFHIU010000023.1"/>
</dbReference>
<dbReference type="Proteomes" id="UP000234881">
    <property type="component" value="Unassembled WGS sequence"/>
</dbReference>
<evidence type="ECO:0000256" key="4">
    <source>
        <dbReference type="ARBA" id="ARBA00023136"/>
    </source>
</evidence>
<protein>
    <recommendedName>
        <fullName evidence="6">TM2 domain-containing protein</fullName>
    </recommendedName>
</protein>
<evidence type="ECO:0000256" key="5">
    <source>
        <dbReference type="SAM" id="Phobius"/>
    </source>
</evidence>
<evidence type="ECO:0000256" key="3">
    <source>
        <dbReference type="ARBA" id="ARBA00022989"/>
    </source>
</evidence>
<accession>A0A2N5XL62</accession>
<feature type="domain" description="TM2" evidence="6">
    <location>
        <begin position="67"/>
        <end position="111"/>
    </location>
</feature>
<evidence type="ECO:0000256" key="2">
    <source>
        <dbReference type="ARBA" id="ARBA00022692"/>
    </source>
</evidence>
<dbReference type="EMBL" id="PKUQ01000054">
    <property type="protein sequence ID" value="PLW75243.1"/>
    <property type="molecule type" value="Genomic_DNA"/>
</dbReference>
<keyword evidence="2 5" id="KW-0812">Transmembrane</keyword>
<evidence type="ECO:0000259" key="6">
    <source>
        <dbReference type="Pfam" id="PF05154"/>
    </source>
</evidence>
<comment type="subcellular location">
    <subcellularLocation>
        <location evidence="1">Membrane</location>
        <topology evidence="1">Multi-pass membrane protein</topology>
    </subcellularLocation>
</comment>
<dbReference type="GO" id="GO:0016020">
    <property type="term" value="C:membrane"/>
    <property type="evidence" value="ECO:0007669"/>
    <property type="project" value="UniProtKB-SubCell"/>
</dbReference>
<dbReference type="AlphaFoldDB" id="A0A2N5XL62"/>
<organism evidence="7 8">
    <name type="scientific">Cohaesibacter celericrescens</name>
    <dbReference type="NCBI Taxonomy" id="2067669"/>
    <lineage>
        <taxon>Bacteria</taxon>
        <taxon>Pseudomonadati</taxon>
        <taxon>Pseudomonadota</taxon>
        <taxon>Alphaproteobacteria</taxon>
        <taxon>Hyphomicrobiales</taxon>
        <taxon>Cohaesibacteraceae</taxon>
    </lineage>
</organism>
<proteinExistence type="predicted"/>
<feature type="transmembrane region" description="Helical" evidence="5">
    <location>
        <begin position="96"/>
        <end position="129"/>
    </location>
</feature>
<comment type="caution">
    <text evidence="7">The sequence shown here is derived from an EMBL/GenBank/DDBJ whole genome shotgun (WGS) entry which is preliminary data.</text>
</comment>
<dbReference type="OrthoDB" id="2004788at2"/>
<dbReference type="Pfam" id="PF05154">
    <property type="entry name" value="TM2"/>
    <property type="match status" value="1"/>
</dbReference>